<keyword evidence="4" id="KW-1185">Reference proteome</keyword>
<dbReference type="RefSeq" id="WP_267928213.1">
    <property type="nucleotide sequence ID" value="NZ_AP024233.1"/>
</dbReference>
<sequence>MKKTVLSVAIMLAMTSGAQAGGGDTVTIPAQDYKAILQRLDALQKRVEFLESTTNAPAPDDAKYEKLARDIDNIYDTMDELETKQIKNKLNFGAELRTRVDGYRAEDYTRVNMTTFESGLAGGLTPQQALVGAIEQVDQTTDSNNWTNRFRINMDAKITDGLSFHGRLAMYKNWADSDDGTASGLFNDSNRTHRPNSSNLWVDRAYVDWIPQGMPVPLAITIGRHPSTEGPPFELREKRLRQSTYPALIFDGEADGIVATLGLERFTGLKENGLRFAFGKAYHSDDDNNTGSPFPFFDDDEAGDSTIFATFFETQVPGFKDSLLVLSYAHVWDLPFYLTGPELADTGIANTDLGDMDLWGIHFQTKNIRDSGLDFFASYAGNASDPSGNAPLGLYGLLSWDGQESHSGYALYTGFRYTLPSDWLRGAKLGFEYNYGSQYWFSMTMGTPDLFNKLATRGSVYDFYYIQPVNKYLFFRTGYMRVNYDYTGSGQHMGQPMPTDATLDNYYLLMDVHF</sequence>
<evidence type="ECO:0000313" key="4">
    <source>
        <dbReference type="Proteomes" id="UP001063350"/>
    </source>
</evidence>
<keyword evidence="2" id="KW-0732">Signal</keyword>
<evidence type="ECO:0000256" key="1">
    <source>
        <dbReference type="SAM" id="Coils"/>
    </source>
</evidence>
<dbReference type="Pfam" id="PF11853">
    <property type="entry name" value="DUF3373"/>
    <property type="match status" value="1"/>
</dbReference>
<dbReference type="Proteomes" id="UP001063350">
    <property type="component" value="Chromosome"/>
</dbReference>
<evidence type="ECO:0000313" key="3">
    <source>
        <dbReference type="EMBL" id="BCO08308.1"/>
    </source>
</evidence>
<reference evidence="3" key="1">
    <citation type="submission" date="2020-12" db="EMBL/GenBank/DDBJ databases">
        <title>Desulfobium dissulfuricans gen. nov., sp. nov., a novel mesophilic, sulfate-reducing bacterium isolated from a deep-sea hydrothermal vent.</title>
        <authorList>
            <person name="Hashimoto Y."/>
            <person name="Tame A."/>
            <person name="Sawayama S."/>
            <person name="Miyazaki J."/>
            <person name="Takai K."/>
            <person name="Nakagawa S."/>
        </authorList>
    </citation>
    <scope>NUCLEOTIDE SEQUENCE</scope>
    <source>
        <strain evidence="3">GF1</strain>
    </source>
</reference>
<keyword evidence="1" id="KW-0175">Coiled coil</keyword>
<name>A0A915XJT6_9BACT</name>
<dbReference type="InterPro" id="IPR021803">
    <property type="entry name" value="DUF3373"/>
</dbReference>
<proteinExistence type="predicted"/>
<dbReference type="KEGG" id="ddu:GF1_06840"/>
<feature type="chain" id="PRO_5037295003" evidence="2">
    <location>
        <begin position="21"/>
        <end position="514"/>
    </location>
</feature>
<dbReference type="EMBL" id="AP024233">
    <property type="protein sequence ID" value="BCO08308.1"/>
    <property type="molecule type" value="Genomic_DNA"/>
</dbReference>
<evidence type="ECO:0000256" key="2">
    <source>
        <dbReference type="SAM" id="SignalP"/>
    </source>
</evidence>
<protein>
    <submittedName>
        <fullName evidence="3">Outer membrane protein</fullName>
    </submittedName>
</protein>
<gene>
    <name evidence="3" type="primary">omp50</name>
    <name evidence="3" type="ORF">GF1_06840</name>
</gene>
<organism evidence="3 4">
    <name type="scientific">Desulfolithobacter dissulfuricans</name>
    <dbReference type="NCBI Taxonomy" id="2795293"/>
    <lineage>
        <taxon>Bacteria</taxon>
        <taxon>Pseudomonadati</taxon>
        <taxon>Thermodesulfobacteriota</taxon>
        <taxon>Desulfobulbia</taxon>
        <taxon>Desulfobulbales</taxon>
        <taxon>Desulfobulbaceae</taxon>
        <taxon>Desulfolithobacter</taxon>
    </lineage>
</organism>
<accession>A0A915XJT6</accession>
<feature type="signal peptide" evidence="2">
    <location>
        <begin position="1"/>
        <end position="20"/>
    </location>
</feature>
<feature type="coiled-coil region" evidence="1">
    <location>
        <begin position="33"/>
        <end position="84"/>
    </location>
</feature>
<dbReference type="AlphaFoldDB" id="A0A915XJT6"/>